<dbReference type="InterPro" id="IPR028953">
    <property type="entry name" value="Imm_IFT-like"/>
</dbReference>
<proteinExistence type="predicted"/>
<protein>
    <recommendedName>
        <fullName evidence="3">Immunity factor for TNT</fullName>
    </recommendedName>
</protein>
<sequence>MTQTFDLSQDLVEWAQQAGYQVTQGSTPARIDTAGGDDRSVVWANNGEIRYFIGQQAGGWYIVTSSDRMAPEELVFAAESMDMIELYFYGKCGLSIRSSLGLPILRYPRSADEVAAGYGIGTATLEGRESLALIDAVGSPVAITASGKIVGTAELVCLSYYLASSVEALKASYLDPSGRPLFTVRES</sequence>
<dbReference type="EMBL" id="LK021343">
    <property type="protein sequence ID" value="CDQ47324.1"/>
    <property type="molecule type" value="Genomic_DNA"/>
</dbReference>
<gene>
    <name evidence="1" type="ORF">BN1047_05245</name>
</gene>
<name>A0AAV2WT82_MYCNE</name>
<evidence type="ECO:0000313" key="2">
    <source>
        <dbReference type="Proteomes" id="UP000028864"/>
    </source>
</evidence>
<evidence type="ECO:0008006" key="3">
    <source>
        <dbReference type="Google" id="ProtNLM"/>
    </source>
</evidence>
<reference evidence="1" key="2">
    <citation type="submission" date="2015-09" db="EMBL/GenBank/DDBJ databases">
        <title>Draft genome sequence of Mycobacterium neoaurum DSM 44074.</title>
        <authorList>
            <person name="Croce O."/>
            <person name="Robert C."/>
            <person name="Raoult D."/>
            <person name="Drancourt M."/>
        </authorList>
    </citation>
    <scope>NUCLEOTIDE SEQUENCE</scope>
    <source>
        <strain evidence="1">DSM 44074</strain>
    </source>
</reference>
<dbReference type="Proteomes" id="UP000028864">
    <property type="component" value="Unassembled WGS sequence"/>
</dbReference>
<dbReference type="Pfam" id="PF15598">
    <property type="entry name" value="Imm61"/>
    <property type="match status" value="1"/>
</dbReference>
<evidence type="ECO:0000313" key="1">
    <source>
        <dbReference type="EMBL" id="CDQ47324.1"/>
    </source>
</evidence>
<reference evidence="1" key="1">
    <citation type="submission" date="2014-05" db="EMBL/GenBank/DDBJ databases">
        <authorList>
            <person name="Urmite Genomes"/>
        </authorList>
    </citation>
    <scope>NUCLEOTIDE SEQUENCE</scope>
    <source>
        <strain evidence="1">DSM 44074</strain>
    </source>
</reference>
<dbReference type="RefSeq" id="WP_030132753.1">
    <property type="nucleotide sequence ID" value="NZ_JAKNRE010000001.1"/>
</dbReference>
<dbReference type="AlphaFoldDB" id="A0AAV2WT82"/>
<accession>A0AAV2WT82</accession>
<organism evidence="1 2">
    <name type="scientific">Mycolicibacterium neoaurum</name>
    <name type="common">Mycobacterium neoaurum</name>
    <dbReference type="NCBI Taxonomy" id="1795"/>
    <lineage>
        <taxon>Bacteria</taxon>
        <taxon>Bacillati</taxon>
        <taxon>Actinomycetota</taxon>
        <taxon>Actinomycetes</taxon>
        <taxon>Mycobacteriales</taxon>
        <taxon>Mycobacteriaceae</taxon>
        <taxon>Mycolicibacterium</taxon>
    </lineage>
</organism>